<organism evidence="1">
    <name type="scientific">Photinus pyralis</name>
    <name type="common">Common eastern firefly</name>
    <name type="synonym">Lampyris pyralis</name>
    <dbReference type="NCBI Taxonomy" id="7054"/>
    <lineage>
        <taxon>Eukaryota</taxon>
        <taxon>Metazoa</taxon>
        <taxon>Ecdysozoa</taxon>
        <taxon>Arthropoda</taxon>
        <taxon>Hexapoda</taxon>
        <taxon>Insecta</taxon>
        <taxon>Pterygota</taxon>
        <taxon>Neoptera</taxon>
        <taxon>Endopterygota</taxon>
        <taxon>Coleoptera</taxon>
        <taxon>Polyphaga</taxon>
        <taxon>Elateriformia</taxon>
        <taxon>Elateroidea</taxon>
        <taxon>Lampyridae</taxon>
        <taxon>Lampyrinae</taxon>
        <taxon>Photinus</taxon>
    </lineage>
</organism>
<name>A0A1Y1NKW8_PHOPY</name>
<evidence type="ECO:0000313" key="1">
    <source>
        <dbReference type="EMBL" id="JAV97285.1"/>
    </source>
</evidence>
<reference evidence="1" key="1">
    <citation type="journal article" date="2016" name="Sci. Rep.">
        <title>Molecular characterization of firefly nuptial gifts: a multi-omics approach sheds light on postcopulatory sexual selection.</title>
        <authorList>
            <person name="Al-Wathiqui N."/>
            <person name="Fallon T.R."/>
            <person name="South A."/>
            <person name="Weng J.K."/>
            <person name="Lewis S.M."/>
        </authorList>
    </citation>
    <scope>NUCLEOTIDE SEQUENCE</scope>
</reference>
<proteinExistence type="predicted"/>
<dbReference type="EMBL" id="GEZM01002383">
    <property type="protein sequence ID" value="JAV97287.1"/>
    <property type="molecule type" value="Transcribed_RNA"/>
</dbReference>
<accession>A0A1Y1NKW8</accession>
<protein>
    <submittedName>
        <fullName evidence="1">Uncharacterized protein</fullName>
    </submittedName>
</protein>
<dbReference type="EMBL" id="GEZM01002384">
    <property type="protein sequence ID" value="JAV97285.1"/>
    <property type="molecule type" value="Transcribed_RNA"/>
</dbReference>
<dbReference type="AlphaFoldDB" id="A0A1Y1NKW8"/>
<sequence length="167" mass="19993">MPKKKEKRSKKAAKELKTVSEVGEIDLNKPIKNRFDPNDPVLFDLTLPTFEKELLDQERDRVGKLNEKKSKEELVIDRRKKEIKAKVKEILKISPTKYEPIEPVRKSEKLKEFEKQIQRGKFFDIDYKKYLNKDLQAPNFFWKGSYVYRNTFDSVGLERHLIWKSVY</sequence>